<dbReference type="InterPro" id="IPR036737">
    <property type="entry name" value="OmpA-like_sf"/>
</dbReference>
<evidence type="ECO:0000256" key="1">
    <source>
        <dbReference type="PROSITE-ProRule" id="PRU00473"/>
    </source>
</evidence>
<keyword evidence="4" id="KW-1185">Reference proteome</keyword>
<proteinExistence type="predicted"/>
<dbReference type="InterPro" id="IPR006665">
    <property type="entry name" value="OmpA-like"/>
</dbReference>
<dbReference type="PROSITE" id="PS51257">
    <property type="entry name" value="PROKAR_LIPOPROTEIN"/>
    <property type="match status" value="1"/>
</dbReference>
<name>A0ABN0W062_9GAMM</name>
<dbReference type="Gene3D" id="3.30.1330.60">
    <property type="entry name" value="OmpA-like domain"/>
    <property type="match status" value="1"/>
</dbReference>
<feature type="domain" description="OmpA-like" evidence="2">
    <location>
        <begin position="82"/>
        <end position="216"/>
    </location>
</feature>
<dbReference type="SUPFAM" id="SSF103647">
    <property type="entry name" value="TSP type-3 repeat"/>
    <property type="match status" value="1"/>
</dbReference>
<protein>
    <recommendedName>
        <fullName evidence="2">OmpA-like domain-containing protein</fullName>
    </recommendedName>
</protein>
<organism evidence="3 4">
    <name type="scientific">Psychrobacter aestuarii</name>
    <dbReference type="NCBI Taxonomy" id="556327"/>
    <lineage>
        <taxon>Bacteria</taxon>
        <taxon>Pseudomonadati</taxon>
        <taxon>Pseudomonadota</taxon>
        <taxon>Gammaproteobacteria</taxon>
        <taxon>Moraxellales</taxon>
        <taxon>Moraxellaceae</taxon>
        <taxon>Psychrobacter</taxon>
    </lineage>
</organism>
<dbReference type="Pfam" id="PF00691">
    <property type="entry name" value="OmpA"/>
    <property type="match status" value="1"/>
</dbReference>
<dbReference type="SUPFAM" id="SSF103088">
    <property type="entry name" value="OmpA-like"/>
    <property type="match status" value="1"/>
</dbReference>
<dbReference type="InterPro" id="IPR028974">
    <property type="entry name" value="TSP_type-3_rpt"/>
</dbReference>
<evidence type="ECO:0000313" key="4">
    <source>
        <dbReference type="Proteomes" id="UP001501787"/>
    </source>
</evidence>
<evidence type="ECO:0000313" key="3">
    <source>
        <dbReference type="EMBL" id="GAA0321744.1"/>
    </source>
</evidence>
<keyword evidence="1" id="KW-0472">Membrane</keyword>
<dbReference type="Proteomes" id="UP001501787">
    <property type="component" value="Unassembled WGS sequence"/>
</dbReference>
<gene>
    <name evidence="3" type="ORF">GCM10009129_19480</name>
</gene>
<dbReference type="PROSITE" id="PS51123">
    <property type="entry name" value="OMPA_2"/>
    <property type="match status" value="1"/>
</dbReference>
<dbReference type="EMBL" id="BAAAFR010000005">
    <property type="protein sequence ID" value="GAA0321744.1"/>
    <property type="molecule type" value="Genomic_DNA"/>
</dbReference>
<evidence type="ECO:0000259" key="2">
    <source>
        <dbReference type="PROSITE" id="PS51123"/>
    </source>
</evidence>
<sequence length="242" mass="27021">MLKTLPLSIVITAALTGCQTLTPSTPFSTEHNKKLIKNQVSMTANTEVMDSDGDGVLDDVDKCPKTPLHRVVDRQGCIIIIEGGTALEMSFVGFFASMSSELPNSYAREFAQIEKSLNDHPKASVFIFGHSATKEHDAATMPRAIGDALARDRARMLKNKLVFTHGIAPERIRTYDCADRYLVTDNAFTDAHFKVLGINTIEEKQRRVILMASDEVHDLQNFKYKSAEQLYGEYARQCDVFK</sequence>
<reference evidence="3 4" key="1">
    <citation type="journal article" date="2019" name="Int. J. Syst. Evol. Microbiol.">
        <title>The Global Catalogue of Microorganisms (GCM) 10K type strain sequencing project: providing services to taxonomists for standard genome sequencing and annotation.</title>
        <authorList>
            <consortium name="The Broad Institute Genomics Platform"/>
            <consortium name="The Broad Institute Genome Sequencing Center for Infectious Disease"/>
            <person name="Wu L."/>
            <person name="Ma J."/>
        </authorList>
    </citation>
    <scope>NUCLEOTIDE SEQUENCE [LARGE SCALE GENOMIC DNA]</scope>
    <source>
        <strain evidence="3 4">JCM 16343</strain>
    </source>
</reference>
<comment type="caution">
    <text evidence="3">The sequence shown here is derived from an EMBL/GenBank/DDBJ whole genome shotgun (WGS) entry which is preliminary data.</text>
</comment>
<dbReference type="RefSeq" id="WP_201505093.1">
    <property type="nucleotide sequence ID" value="NZ_BAAAFR010000005.1"/>
</dbReference>
<accession>A0ABN0W062</accession>